<comment type="pathway">
    <text evidence="2">Protein modification; protein ubiquitination.</text>
</comment>
<evidence type="ECO:0000256" key="8">
    <source>
        <dbReference type="ARBA" id="ARBA00022833"/>
    </source>
</evidence>
<keyword evidence="7" id="KW-0833">Ubl conjugation pathway</keyword>
<comment type="function">
    <text evidence="12">E3 ubiquitin-protein ligase which accepts ubiquitin from an E2 ubiquitin-conjugating enzyme in the form of a thioester and then directly transfers the ubiquitin to targeted substrates. Catalyzes monoubiquitination of 26S proteasome subunit PSMC2/RPT1.</text>
</comment>
<dbReference type="GeneID" id="30036200"/>
<feature type="compositionally biased region" description="Low complexity" evidence="14">
    <location>
        <begin position="548"/>
        <end position="595"/>
    </location>
</feature>
<evidence type="ECO:0000256" key="14">
    <source>
        <dbReference type="SAM" id="MobiDB-lite"/>
    </source>
</evidence>
<keyword evidence="17" id="KW-1185">Reference proteome</keyword>
<sequence length="843" mass="88936">MDSNNRSSSPSAGSEHSANNGDDSYQANILYINYSLTLPDMDGPLSTSDLALLFGVNGDNNSNNNNNNNNNNANANAYWRSVSQQFAASGGADAGPGAETGNPPTRSEATGRTSSTRSGTNVDYTGSGFDRGRNTGARTTNFEVAFTNNFQDILDGANIYSWRDTNADSNNNSTSQGTGDRGGNSTNDSSGANDGNPGASRPTRPESGPRQFSLADADRFWRQRGTAVFGPGQAPTPGTSFTSDGVFYTTRSFPIDIRLGTALFGGGDGGSRNPRASKRAIAKLKSVKASSLPESDRSCPICFEKYVDEEEDSVEKSDLKTEDVIDDNTSGMSADSVGDPPESVPESSAQPESTSDSDSTTDTRHNALEMPCNHLFGSHCIKEWLAGSNTCPLCRTTIESQDDYLRSIGQQPESDNNAATLFELIFNVIPNLMSNSTNNSNSNSNTNNNSNANSNGNDNDNDNGINNNNNTQSSSTSGDNTIPSQTRSDSTSIFSINPQRAPRVNSPVSSHTNSGADTPLSQNSTDTAGRANSTLGLSSVAANPIDMSGSSSSSSGTSQQETTQSAASSVVSSASEMSESSSSSSSSRTAATTTSDPGPNLISRPRSGTSSQFLRPLSILLQNLHGRGGSSSRNNNNSTSSSPSQSSQQSRDDGIAPIGNERTTASATRQEPGNTRGGGTGGGVWMGPGGILSSWGPRFVRRHHPYRSPPTEPSSNAESSRQSRESSGRPSTASRSASRNAQVSNHNHLQCASANLSMCSVSGNIPRPDDSRMEEDDDSENSDRLVRLDCGHGYHVPCLRVAMAAHGDREIPNLTGGVDSNDGATREVWCLRCRRYQDISNHE</sequence>
<evidence type="ECO:0000256" key="6">
    <source>
        <dbReference type="ARBA" id="ARBA00022771"/>
    </source>
</evidence>
<dbReference type="PANTHER" id="PTHR15710:SF160">
    <property type="entry name" value="E3 UBIQUITIN-PROTEIN LIGASE RNF181"/>
    <property type="match status" value="1"/>
</dbReference>
<evidence type="ECO:0000256" key="7">
    <source>
        <dbReference type="ARBA" id="ARBA00022786"/>
    </source>
</evidence>
<feature type="region of interest" description="Disordered" evidence="14">
    <location>
        <begin position="86"/>
        <end position="135"/>
    </location>
</feature>
<dbReference type="Pfam" id="PF13639">
    <property type="entry name" value="zf-RING_2"/>
    <property type="match status" value="1"/>
</dbReference>
<dbReference type="PANTHER" id="PTHR15710">
    <property type="entry name" value="E3 UBIQUITIN-PROTEIN LIGASE PRAJA"/>
    <property type="match status" value="1"/>
</dbReference>
<evidence type="ECO:0000256" key="1">
    <source>
        <dbReference type="ARBA" id="ARBA00000900"/>
    </source>
</evidence>
<dbReference type="AlphaFoldDB" id="A0A167C723"/>
<feature type="region of interest" description="Disordered" evidence="14">
    <location>
        <begin position="164"/>
        <end position="211"/>
    </location>
</feature>
<gene>
    <name evidence="16" type="primary">SAN1</name>
    <name evidence="16" type="ORF">AWJ20_4104</name>
</gene>
<protein>
    <recommendedName>
        <fullName evidence="10">E3 ubiquitin-protein ligase RNF181</fullName>
        <ecNumber evidence="3">2.3.2.27</ecNumber>
    </recommendedName>
    <alternativeName>
        <fullName evidence="11">RING finger protein 181</fullName>
    </alternativeName>
</protein>
<dbReference type="PROSITE" id="PS50089">
    <property type="entry name" value="ZF_RING_2"/>
    <property type="match status" value="1"/>
</dbReference>
<name>A0A167C723_9ASCO</name>
<feature type="compositionally biased region" description="Low complexity" evidence="14">
    <location>
        <begin position="87"/>
        <end position="97"/>
    </location>
</feature>
<reference evidence="16 17" key="1">
    <citation type="submission" date="2016-02" db="EMBL/GenBank/DDBJ databases">
        <title>Complete genome sequence and transcriptome regulation of the pentose utilising yeast Sugiyamaella lignohabitans.</title>
        <authorList>
            <person name="Bellasio M."/>
            <person name="Peymann A."/>
            <person name="Valli M."/>
            <person name="Sipitzky M."/>
            <person name="Graf A."/>
            <person name="Sauer M."/>
            <person name="Marx H."/>
            <person name="Mattanovich D."/>
        </authorList>
    </citation>
    <scope>NUCLEOTIDE SEQUENCE [LARGE SCALE GENOMIC DNA]</scope>
    <source>
        <strain evidence="16 17">CBS 10342</strain>
    </source>
</reference>
<feature type="compositionally biased region" description="Low complexity" evidence="14">
    <location>
        <begin position="105"/>
        <end position="120"/>
    </location>
</feature>
<evidence type="ECO:0000256" key="9">
    <source>
        <dbReference type="ARBA" id="ARBA00038197"/>
    </source>
</evidence>
<keyword evidence="8" id="KW-0862">Zinc</keyword>
<keyword evidence="6 13" id="KW-0863">Zinc-finger</keyword>
<evidence type="ECO:0000256" key="4">
    <source>
        <dbReference type="ARBA" id="ARBA00022679"/>
    </source>
</evidence>
<evidence type="ECO:0000256" key="10">
    <source>
        <dbReference type="ARBA" id="ARBA00039317"/>
    </source>
</evidence>
<feature type="region of interest" description="Disordered" evidence="14">
    <location>
        <begin position="1"/>
        <end position="23"/>
    </location>
</feature>
<evidence type="ECO:0000256" key="3">
    <source>
        <dbReference type="ARBA" id="ARBA00012483"/>
    </source>
</evidence>
<proteinExistence type="inferred from homology"/>
<dbReference type="SUPFAM" id="SSF57850">
    <property type="entry name" value="RING/U-box"/>
    <property type="match status" value="1"/>
</dbReference>
<organism evidence="16 17">
    <name type="scientific">Sugiyamaella lignohabitans</name>
    <dbReference type="NCBI Taxonomy" id="796027"/>
    <lineage>
        <taxon>Eukaryota</taxon>
        <taxon>Fungi</taxon>
        <taxon>Dikarya</taxon>
        <taxon>Ascomycota</taxon>
        <taxon>Saccharomycotina</taxon>
        <taxon>Dipodascomycetes</taxon>
        <taxon>Dipodascales</taxon>
        <taxon>Trichomonascaceae</taxon>
        <taxon>Sugiyamaella</taxon>
    </lineage>
</organism>
<feature type="compositionally biased region" description="Low complexity" evidence="14">
    <location>
        <begin position="437"/>
        <end position="481"/>
    </location>
</feature>
<keyword evidence="16" id="KW-0436">Ligase</keyword>
<feature type="compositionally biased region" description="Polar residues" evidence="14">
    <location>
        <begin position="482"/>
        <end position="498"/>
    </location>
</feature>
<evidence type="ECO:0000259" key="15">
    <source>
        <dbReference type="PROSITE" id="PS50089"/>
    </source>
</evidence>
<evidence type="ECO:0000256" key="5">
    <source>
        <dbReference type="ARBA" id="ARBA00022723"/>
    </source>
</evidence>
<feature type="region of interest" description="Disordered" evidence="14">
    <location>
        <begin position="312"/>
        <end position="365"/>
    </location>
</feature>
<evidence type="ECO:0000256" key="11">
    <source>
        <dbReference type="ARBA" id="ARBA00041674"/>
    </source>
</evidence>
<feature type="compositionally biased region" description="Basic and acidic residues" evidence="14">
    <location>
        <begin position="314"/>
        <end position="323"/>
    </location>
</feature>
<dbReference type="InterPro" id="IPR001841">
    <property type="entry name" value="Znf_RING"/>
</dbReference>
<keyword evidence="5" id="KW-0479">Metal-binding</keyword>
<evidence type="ECO:0000256" key="2">
    <source>
        <dbReference type="ARBA" id="ARBA00004906"/>
    </source>
</evidence>
<feature type="region of interest" description="Disordered" evidence="14">
    <location>
        <begin position="437"/>
        <end position="612"/>
    </location>
</feature>
<keyword evidence="4" id="KW-0808">Transferase</keyword>
<feature type="compositionally biased region" description="Low complexity" evidence="14">
    <location>
        <begin position="630"/>
        <end position="649"/>
    </location>
</feature>
<feature type="compositionally biased region" description="Polar residues" evidence="14">
    <location>
        <begin position="183"/>
        <end position="193"/>
    </location>
</feature>
<feature type="compositionally biased region" description="Polar residues" evidence="14">
    <location>
        <begin position="661"/>
        <end position="672"/>
    </location>
</feature>
<evidence type="ECO:0000313" key="17">
    <source>
        <dbReference type="Proteomes" id="UP000189580"/>
    </source>
</evidence>
<dbReference type="EC" id="2.3.2.27" evidence="3"/>
<dbReference type="EMBL" id="CP014500">
    <property type="protein sequence ID" value="ANB11300.1"/>
    <property type="molecule type" value="Genomic_DNA"/>
</dbReference>
<dbReference type="InterPro" id="IPR013083">
    <property type="entry name" value="Znf_RING/FYVE/PHD"/>
</dbReference>
<dbReference type="SMART" id="SM00184">
    <property type="entry name" value="RING"/>
    <property type="match status" value="2"/>
</dbReference>
<dbReference type="GO" id="GO:0016567">
    <property type="term" value="P:protein ubiquitination"/>
    <property type="evidence" value="ECO:0007669"/>
    <property type="project" value="TreeGrafter"/>
</dbReference>
<dbReference type="Gene3D" id="3.30.40.10">
    <property type="entry name" value="Zinc/RING finger domain, C3HC4 (zinc finger)"/>
    <property type="match status" value="1"/>
</dbReference>
<feature type="domain" description="RING-type" evidence="15">
    <location>
        <begin position="299"/>
        <end position="395"/>
    </location>
</feature>
<comment type="similarity">
    <text evidence="9">Belongs to the RNF181 family.</text>
</comment>
<dbReference type="OrthoDB" id="4097070at2759"/>
<feature type="compositionally biased region" description="Gly residues" evidence="14">
    <location>
        <begin position="675"/>
        <end position="690"/>
    </location>
</feature>
<comment type="catalytic activity">
    <reaction evidence="1">
        <text>S-ubiquitinyl-[E2 ubiquitin-conjugating enzyme]-L-cysteine + [acceptor protein]-L-lysine = [E2 ubiquitin-conjugating enzyme]-L-cysteine + N(6)-ubiquitinyl-[acceptor protein]-L-lysine.</text>
        <dbReference type="EC" id="2.3.2.27"/>
    </reaction>
</comment>
<evidence type="ECO:0000313" key="16">
    <source>
        <dbReference type="EMBL" id="ANB11300.1"/>
    </source>
</evidence>
<feature type="compositionally biased region" description="Polar residues" evidence="14">
    <location>
        <begin position="732"/>
        <end position="745"/>
    </location>
</feature>
<dbReference type="GO" id="GO:0008270">
    <property type="term" value="F:zinc ion binding"/>
    <property type="evidence" value="ECO:0007669"/>
    <property type="project" value="UniProtKB-KW"/>
</dbReference>
<evidence type="ECO:0000256" key="12">
    <source>
        <dbReference type="ARBA" id="ARBA00045940"/>
    </source>
</evidence>
<dbReference type="KEGG" id="slb:AWJ20_4104"/>
<dbReference type="Proteomes" id="UP000189580">
    <property type="component" value="Chromosome c"/>
</dbReference>
<feature type="compositionally biased region" description="Low complexity" evidence="14">
    <location>
        <begin position="1"/>
        <end position="17"/>
    </location>
</feature>
<evidence type="ECO:0000256" key="13">
    <source>
        <dbReference type="PROSITE-ProRule" id="PRU00175"/>
    </source>
</evidence>
<feature type="region of interest" description="Disordered" evidence="14">
    <location>
        <begin position="624"/>
        <end position="745"/>
    </location>
</feature>
<dbReference type="GO" id="GO:0005737">
    <property type="term" value="C:cytoplasm"/>
    <property type="evidence" value="ECO:0007669"/>
    <property type="project" value="TreeGrafter"/>
</dbReference>
<feature type="compositionally biased region" description="Polar residues" evidence="14">
    <location>
        <begin position="506"/>
        <end position="541"/>
    </location>
</feature>
<dbReference type="GO" id="GO:0061630">
    <property type="term" value="F:ubiquitin protein ligase activity"/>
    <property type="evidence" value="ECO:0007669"/>
    <property type="project" value="UniProtKB-EC"/>
</dbReference>
<dbReference type="GO" id="GO:0016874">
    <property type="term" value="F:ligase activity"/>
    <property type="evidence" value="ECO:0007669"/>
    <property type="project" value="UniProtKB-KW"/>
</dbReference>
<feature type="region of interest" description="Disordered" evidence="14">
    <location>
        <begin position="762"/>
        <end position="782"/>
    </location>
</feature>
<accession>A0A167C723</accession>
<dbReference type="RefSeq" id="XP_018733777.1">
    <property type="nucleotide sequence ID" value="XM_018881160.1"/>
</dbReference>